<keyword evidence="1" id="KW-0175">Coiled coil</keyword>
<protein>
    <recommendedName>
        <fullName evidence="4">Ricin B lectin domain-containing protein</fullName>
    </recommendedName>
</protein>
<dbReference type="Proteomes" id="UP000059188">
    <property type="component" value="Unassembled WGS sequence"/>
</dbReference>
<dbReference type="EMBL" id="LN679103">
    <property type="protein sequence ID" value="CEL59698.1"/>
    <property type="molecule type" value="Genomic_DNA"/>
</dbReference>
<organism evidence="2 3">
    <name type="scientific">Thanatephorus cucumeris (strain AG1-IB / isolate 7/3/14)</name>
    <name type="common">Lettuce bottom rot fungus</name>
    <name type="synonym">Rhizoctonia solani</name>
    <dbReference type="NCBI Taxonomy" id="1108050"/>
    <lineage>
        <taxon>Eukaryota</taxon>
        <taxon>Fungi</taxon>
        <taxon>Dikarya</taxon>
        <taxon>Basidiomycota</taxon>
        <taxon>Agaricomycotina</taxon>
        <taxon>Agaricomycetes</taxon>
        <taxon>Cantharellales</taxon>
        <taxon>Ceratobasidiaceae</taxon>
        <taxon>Rhizoctonia</taxon>
        <taxon>Rhizoctonia solani AG-1</taxon>
    </lineage>
</organism>
<accession>A0A0B7FTZ7</accession>
<gene>
    <name evidence="2" type="ORF">RSOLAG1IB_03631</name>
</gene>
<reference evidence="2 3" key="1">
    <citation type="submission" date="2014-11" db="EMBL/GenBank/DDBJ databases">
        <authorList>
            <person name="Wibberg Daniel"/>
        </authorList>
    </citation>
    <scope>NUCLEOTIDE SEQUENCE [LARGE SCALE GENOMIC DNA]</scope>
    <source>
        <strain evidence="2">Rhizoctonia solani AG1-IB 7/3/14</strain>
    </source>
</reference>
<sequence>MSVKPPVPYEDPPKPGAYFIANRAVPKNYIEIHPDNQRRAVCSPDAPVPRQMWYIQRFGKGYKIKNAKYADHVESDEDHDGFAIQYGEEDGVIDLYCGHTEPASALYIAKLDSCNHASRRWHFLCKSNDVGEEMAETIEDQIADLQSQIARKDEELSQQERELNESRETLAEILSMWCMYEKLNMLD</sequence>
<feature type="coiled-coil region" evidence="1">
    <location>
        <begin position="128"/>
        <end position="176"/>
    </location>
</feature>
<proteinExistence type="predicted"/>
<evidence type="ECO:0000256" key="1">
    <source>
        <dbReference type="SAM" id="Coils"/>
    </source>
</evidence>
<evidence type="ECO:0000313" key="3">
    <source>
        <dbReference type="Proteomes" id="UP000059188"/>
    </source>
</evidence>
<evidence type="ECO:0008006" key="4">
    <source>
        <dbReference type="Google" id="ProtNLM"/>
    </source>
</evidence>
<dbReference type="AlphaFoldDB" id="A0A0B7FTZ7"/>
<evidence type="ECO:0000313" key="2">
    <source>
        <dbReference type="EMBL" id="CEL59698.1"/>
    </source>
</evidence>
<name>A0A0B7FTZ7_THACB</name>
<keyword evidence="3" id="KW-1185">Reference proteome</keyword>